<keyword evidence="1" id="KW-0614">Plasmid</keyword>
<dbReference type="InterPro" id="IPR008878">
    <property type="entry name" value="Transposase_IS66_Orf2"/>
</dbReference>
<dbReference type="PANTHER" id="PTHR36455:SF1">
    <property type="entry name" value="BLR8292 PROTEIN"/>
    <property type="match status" value="1"/>
</dbReference>
<organism evidence="1">
    <name type="scientific">Citrobacter freundii</name>
    <dbReference type="NCBI Taxonomy" id="546"/>
    <lineage>
        <taxon>Bacteria</taxon>
        <taxon>Pseudomonadati</taxon>
        <taxon>Pseudomonadota</taxon>
        <taxon>Gammaproteobacteria</taxon>
        <taxon>Enterobacterales</taxon>
        <taxon>Enterobacteriaceae</taxon>
        <taxon>Citrobacter</taxon>
        <taxon>Citrobacter freundii complex</taxon>
    </lineage>
</organism>
<name>A0A0K2S4F7_CITFR</name>
<dbReference type="EMBL" id="AP014939">
    <property type="protein sequence ID" value="BAS21705.1"/>
    <property type="molecule type" value="Genomic_DNA"/>
</dbReference>
<geneLocation type="plasmid" evidence="1">
    <name>pKHM-1</name>
</geneLocation>
<dbReference type="Pfam" id="PF05717">
    <property type="entry name" value="TnpB_IS66"/>
    <property type="match status" value="1"/>
</dbReference>
<dbReference type="PANTHER" id="PTHR36455">
    <property type="match status" value="1"/>
</dbReference>
<accession>A0A0K2S4F7</accession>
<dbReference type="AlphaFoldDB" id="A0A0K2S4F7"/>
<proteinExistence type="predicted"/>
<dbReference type="NCBIfam" id="NF033819">
    <property type="entry name" value="IS66_TnpB"/>
    <property type="match status" value="1"/>
</dbReference>
<sequence length="117" mass="13366">MLALPTNTKIYLAVEPVDMRKSFDGLCAIVIDNLQQNPLEGHLFLFRGKSGNRIKGLFWDRNGLVIFYKRLEKGHYKWPKNTVHSITMTSVELSLLLDGIDFTKLKKLPKYDAVSAL</sequence>
<evidence type="ECO:0000313" key="1">
    <source>
        <dbReference type="EMBL" id="BAS21705.1"/>
    </source>
</evidence>
<reference evidence="1" key="1">
    <citation type="submission" date="2015-08" db="EMBL/GenBank/DDBJ databases">
        <title>Complete DNA Sequence of Pseudomonas syringae pv. actinidiae, the Causal Agent of Kiwifruit Canker Disease.</title>
        <authorList>
            <person name="Rikkerink E.H.A."/>
            <person name="Fineran P.C."/>
        </authorList>
    </citation>
    <scope>NUCLEOTIDE SEQUENCE</scope>
    <source>
        <strain evidence="1">KHM 243</strain>
        <plasmid evidence="1">pKHM-1</plasmid>
    </source>
</reference>
<protein>
    <submittedName>
        <fullName evidence="1">Transposase</fullName>
    </submittedName>
</protein>